<evidence type="ECO:0000256" key="14">
    <source>
        <dbReference type="ARBA" id="ARBA00022837"/>
    </source>
</evidence>
<evidence type="ECO:0000256" key="11">
    <source>
        <dbReference type="ARBA" id="ARBA00022723"/>
    </source>
</evidence>
<evidence type="ECO:0000256" key="16">
    <source>
        <dbReference type="ARBA" id="ARBA00022989"/>
    </source>
</evidence>
<dbReference type="Pfam" id="PF01926">
    <property type="entry name" value="MMR_HSR1"/>
    <property type="match status" value="1"/>
</dbReference>
<dbReference type="InterPro" id="IPR025121">
    <property type="entry name" value="GTPase_HflX_N"/>
</dbReference>
<evidence type="ECO:0000256" key="27">
    <source>
        <dbReference type="PIRSR" id="PIRSR600823-5"/>
    </source>
</evidence>
<keyword evidence="9" id="KW-0808">Transferase</keyword>
<dbReference type="InterPro" id="IPR000823">
    <property type="entry name" value="Peroxidase_pln"/>
</dbReference>
<dbReference type="PROSITE" id="PS51705">
    <property type="entry name" value="G_HFLX"/>
    <property type="match status" value="1"/>
</dbReference>
<feature type="disulfide bond" evidence="27">
    <location>
        <begin position="595"/>
        <end position="675"/>
    </location>
</feature>
<dbReference type="NCBIfam" id="TIGR00231">
    <property type="entry name" value="small_GTP"/>
    <property type="match status" value="1"/>
</dbReference>
<comment type="cofactor">
    <cofactor evidence="25">
        <name>heme b</name>
        <dbReference type="ChEBI" id="CHEBI:60344"/>
    </cofactor>
    <text evidence="25">Binds 1 heme b (iron(II)-protoporphyrin IX) group per subunit.</text>
</comment>
<evidence type="ECO:0000256" key="23">
    <source>
        <dbReference type="PIRSR" id="PIRSR600823-1"/>
    </source>
</evidence>
<dbReference type="PROSITE" id="PS50873">
    <property type="entry name" value="PEROXIDASE_4"/>
    <property type="match status" value="1"/>
</dbReference>
<sequence>MSACSCCSLIRSSPLSHDHPISGPLAKLSRPIFSLSLRKQYSDAATPRFVVVRAVQPGLGVVEPGDVSVHDPTSIDVVETGNGEVLGVVGGVADAKLEDHKPLAPATRVRKKKEEESGDDNRFKLRNGREVFEEKAYIVGVEHKRGTADSFGVEESLKELTQLADTAGLMVVGSTYQKLVSPNSRTYIGSGKVAEIKSAINALGVETVIFDDELSAGQLRNLEKAFGGEVALAQMEYQLPRLTKMWTHLERQAGGQVKGMGEKQIEVDKRILRTQIGVLKKELESVRKHRKQYRNQRLSVPVPVVSLVGYTNAGKSTLLNQLTGANVLAEDRLFATLDPTTRRVQTKNGKEFLLTDTVGFIQKLPTTVVAAFRATLEEISESSLLVHVVDISHPLAEQQIEAVDKVLSELDVSAIPKLMVWNKVDKVSDPESIKLEAEKRDDVICISALSGEGINEFCSAVQEKLKDSMVWVEALIPFEKGELLSTIHKVGMVERTEYTDKGTLVKAHVPLRESKPYTQSLGLELSMAVFRGTFLGLVVVTLVVSATLSAAHPEGFNFGWGSRWGSKPSTDHHGGGHAPAGGSHGLFPQFYHSSCPQVNDIVISVLQRAIGKDPRVAASLLRLHFHDCFAQGCDASVLLDNSTTILSEKGAGPNVNSLRGFEVIDEIKAELEEACPRTVSCADIVALAARASTVLSDGPNWVLPLGRRDSKTASVKSSNNNIPSPRSNLSTLITAFKRQGLDETDLVALSGGHTIGVAKCSTFKRRLYNQNGNDQPDSTLERSYYFGLKSVCPSRGGDNNITPLDFASPARFDNTYFQLLLMGKGLLTSDQVLLTGNGRKAAELVKTYADNERLFFQQFAQSMVKMGNINPLTGLKGEVRKNCRRIGACKSPNPKLAAYEIHSCNRKRLMGKPANPWMGVQKKKWSLLVLALFSLSTAMVFFMRTAFDSCSANTGGRFGDGGDRTAEVVHSAAGRAAGTGGPNPLDFMKSKLVLLVSHELSLSGGPLLLMELAFLLRGVGAEVVWITNQKAEEDGEVVYSLENKMLDRGVQVFPAKGKKSIDTALKADLVVLNTAVAGKWLDAVLKENVPRVLPKVLWWIHEMRGHYFKVEYVKHLPFVAGAMIDSHTTAEYWKNRTRERLGIKMPETYVVHLGNSKELMEIAEDSVSRRVLREHVRESLGVRNEDLLFAIINSVSRGKGQDLFLRSFYESLQIIKEKKLQVPSMHAVVVGSDMSKQTKYESELRNFVIEKKIQDRVHFVNKTLTVAPYLASIDVLVQNSQARGECFGRITIEAMAFQLPVLGTAAGGTMEIVVNGTTGLLHPVGKEGTASLTSNIVKLATHVERRLTMGKKGYERVKERFLEPHMAQRMASVLREGSFLIPFYKLIDFCTFFVYWAALYLAMIPNGCAMPAGCSSVNFGVSCAPCFRTKASAFPCVSSWRARQEVMPPLNPCAASSRFLSGDHGSLLRTIPALQRRYKSRMAPQASKDVPYSFRFPPMTKKPKWWWRTLACLPYLMPLHETWMYAETAYHLHPFLEDFEFLTYPFLGAIGRLPSWFLMAYFFVAYLGVVRRKEWPHFFRFHVVMGMLLEIALQVIGTVSRWMPLAVYWGKVGMHFWTAIAFAYLFTVLEAIRCALAGMYADIPFVCDAAYIQIPYD</sequence>
<keyword evidence="21 27" id="KW-1015">Disulfide bond</keyword>
<evidence type="ECO:0000256" key="10">
    <source>
        <dbReference type="ARBA" id="ARBA00022692"/>
    </source>
</evidence>
<dbReference type="SUPFAM" id="SSF53756">
    <property type="entry name" value="UDP-Glycosyltransferase/glycogen phosphorylase"/>
    <property type="match status" value="1"/>
</dbReference>
<evidence type="ECO:0000256" key="12">
    <source>
        <dbReference type="ARBA" id="ARBA00022741"/>
    </source>
</evidence>
<dbReference type="GO" id="GO:0005525">
    <property type="term" value="F:GTP binding"/>
    <property type="evidence" value="ECO:0007669"/>
    <property type="project" value="UniProtKB-KW"/>
</dbReference>
<evidence type="ECO:0000256" key="4">
    <source>
        <dbReference type="ARBA" id="ARBA00006873"/>
    </source>
</evidence>
<evidence type="ECO:0000256" key="15">
    <source>
        <dbReference type="ARBA" id="ARBA00022842"/>
    </source>
</evidence>
<dbReference type="InterPro" id="IPR042108">
    <property type="entry name" value="GTPase_HflX_N_sf"/>
</dbReference>
<dbReference type="STRING" id="3750.A0A498HVQ5"/>
<dbReference type="Pfam" id="PF16166">
    <property type="entry name" value="TIC20"/>
    <property type="match status" value="1"/>
</dbReference>
<dbReference type="NCBIfam" id="TIGR03156">
    <property type="entry name" value="GTP_HflX"/>
    <property type="match status" value="1"/>
</dbReference>
<dbReference type="InterPro" id="IPR019793">
    <property type="entry name" value="Peroxidases_heam-ligand_BS"/>
</dbReference>
<evidence type="ECO:0000256" key="2">
    <source>
        <dbReference type="ARBA" id="ARBA00002322"/>
    </source>
</evidence>
<dbReference type="PRINTS" id="PR00461">
    <property type="entry name" value="PLPEROXIDASE"/>
</dbReference>
<dbReference type="GO" id="GO:0140825">
    <property type="term" value="F:lactoperoxidase activity"/>
    <property type="evidence" value="ECO:0007669"/>
    <property type="project" value="UniProtKB-EC"/>
</dbReference>
<keyword evidence="19" id="KW-0342">GTP-binding</keyword>
<dbReference type="InterPro" id="IPR006073">
    <property type="entry name" value="GTP-bd"/>
</dbReference>
<keyword evidence="17" id="KW-0560">Oxidoreductase</keyword>
<feature type="disulfide bond" evidence="27">
    <location>
        <begin position="760"/>
        <end position="792"/>
    </location>
</feature>
<keyword evidence="16 28" id="KW-1133">Transmembrane helix</keyword>
<dbReference type="InterPro" id="IPR010255">
    <property type="entry name" value="Haem_peroxidase_sf"/>
</dbReference>
<feature type="binding site" evidence="25">
    <location>
        <position position="632"/>
    </location>
    <ligand>
        <name>Ca(2+)</name>
        <dbReference type="ChEBI" id="CHEBI:29108"/>
        <label>1</label>
    </ligand>
</feature>
<keyword evidence="13" id="KW-1001">Plastid inner membrane</keyword>
<dbReference type="PANTHER" id="PTHR47252">
    <property type="entry name" value="GLYCOSYLTRANSFERASE"/>
    <property type="match status" value="1"/>
</dbReference>
<dbReference type="Pfam" id="PF00141">
    <property type="entry name" value="peroxidase"/>
    <property type="match status" value="1"/>
</dbReference>
<dbReference type="SUPFAM" id="SSF48113">
    <property type="entry name" value="Heme-dependent peroxidases"/>
    <property type="match status" value="1"/>
</dbReference>
<keyword evidence="7" id="KW-0575">Peroxidase</keyword>
<dbReference type="GO" id="GO:0042744">
    <property type="term" value="P:hydrogen peroxide catabolic process"/>
    <property type="evidence" value="ECO:0007669"/>
    <property type="project" value="InterPro"/>
</dbReference>
<dbReference type="PRINTS" id="PR00458">
    <property type="entry name" value="PEROXIDASE"/>
</dbReference>
<reference evidence="31 32" key="1">
    <citation type="submission" date="2018-10" db="EMBL/GenBank/DDBJ databases">
        <title>A high-quality apple genome assembly.</title>
        <authorList>
            <person name="Hu J."/>
        </authorList>
    </citation>
    <scope>NUCLEOTIDE SEQUENCE [LARGE SCALE GENOMIC DNA]</scope>
    <source>
        <strain evidence="32">cv. HFTH1</strain>
        <tissue evidence="31">Young leaf</tissue>
    </source>
</reference>
<dbReference type="InterPro" id="IPR001296">
    <property type="entry name" value="Glyco_trans_1"/>
</dbReference>
<dbReference type="Pfam" id="PF19275">
    <property type="entry name" value="HflX_C"/>
    <property type="match status" value="1"/>
</dbReference>
<dbReference type="InterPro" id="IPR005691">
    <property type="entry name" value="Tic20"/>
</dbReference>
<feature type="binding site" evidence="25">
    <location>
        <position position="648"/>
    </location>
    <ligand>
        <name>Ca(2+)</name>
        <dbReference type="ChEBI" id="CHEBI:29108"/>
        <label>1</label>
    </ligand>
</feature>
<evidence type="ECO:0000256" key="6">
    <source>
        <dbReference type="ARBA" id="ARBA00012313"/>
    </source>
</evidence>
<dbReference type="FunFam" id="1.10.520.10:FF:000009">
    <property type="entry name" value="Peroxidase"/>
    <property type="match status" value="1"/>
</dbReference>
<keyword evidence="22" id="KW-0325">Glycoprotein</keyword>
<dbReference type="FunFam" id="3.40.50.2000:FF:000169">
    <property type="entry name" value="UDP-Glycosyltransferase superfamily protein"/>
    <property type="match status" value="1"/>
</dbReference>
<feature type="binding site" evidence="25">
    <location>
        <position position="813"/>
    </location>
    <ligand>
        <name>Ca(2+)</name>
        <dbReference type="ChEBI" id="CHEBI:29108"/>
        <label>2</label>
    </ligand>
</feature>
<feature type="binding site" evidence="24">
    <location>
        <position position="723"/>
    </location>
    <ligand>
        <name>substrate</name>
    </ligand>
</feature>
<feature type="domain" description="Plant heme peroxidase family profile" evidence="29">
    <location>
        <begin position="585"/>
        <end position="887"/>
    </location>
</feature>
<dbReference type="PROSITE" id="PS00435">
    <property type="entry name" value="PEROXIDASE_1"/>
    <property type="match status" value="1"/>
</dbReference>
<dbReference type="PROSITE" id="PS00436">
    <property type="entry name" value="PEROXIDASE_2"/>
    <property type="match status" value="1"/>
</dbReference>
<dbReference type="Pfam" id="PF00534">
    <property type="entry name" value="Glycos_transf_1"/>
    <property type="match status" value="1"/>
</dbReference>
<evidence type="ECO:0000313" key="32">
    <source>
        <dbReference type="Proteomes" id="UP000290289"/>
    </source>
</evidence>
<comment type="caution">
    <text evidence="31">The sequence shown here is derived from an EMBL/GenBank/DDBJ whole genome shotgun (WGS) entry which is preliminary data.</text>
</comment>
<dbReference type="GO" id="GO:0006979">
    <property type="term" value="P:response to oxidative stress"/>
    <property type="evidence" value="ECO:0007669"/>
    <property type="project" value="InterPro"/>
</dbReference>
<feature type="transmembrane region" description="Helical" evidence="28">
    <location>
        <begin position="1581"/>
        <end position="1602"/>
    </location>
</feature>
<dbReference type="PANTHER" id="PTHR47252:SF4">
    <property type="entry name" value="GLYCOSYLTRANSFERASE"/>
    <property type="match status" value="1"/>
</dbReference>
<dbReference type="Gene3D" id="3.40.50.11060">
    <property type="entry name" value="GTPase HflX, N-terminal domain"/>
    <property type="match status" value="1"/>
</dbReference>
<evidence type="ECO:0000313" key="31">
    <source>
        <dbReference type="EMBL" id="RXH73251.1"/>
    </source>
</evidence>
<comment type="cofactor">
    <cofactor evidence="25">
        <name>Ca(2+)</name>
        <dbReference type="ChEBI" id="CHEBI:29108"/>
    </cofactor>
    <text evidence="25">Binds 2 calcium ions per subunit.</text>
</comment>
<keyword evidence="10 28" id="KW-0812">Transmembrane</keyword>
<evidence type="ECO:0000256" key="22">
    <source>
        <dbReference type="ARBA" id="ARBA00023180"/>
    </source>
</evidence>
<keyword evidence="9" id="KW-0328">Glycosyltransferase</keyword>
<accession>A0A498HVQ5</accession>
<evidence type="ECO:0000256" key="13">
    <source>
        <dbReference type="ARBA" id="ARBA00022780"/>
    </source>
</evidence>
<evidence type="ECO:0000256" key="3">
    <source>
        <dbReference type="ARBA" id="ARBA00004478"/>
    </source>
</evidence>
<keyword evidence="14 25" id="KW-0106">Calcium</keyword>
<dbReference type="Gene3D" id="1.10.420.10">
    <property type="entry name" value="Peroxidase, domain 2"/>
    <property type="match status" value="1"/>
</dbReference>
<dbReference type="Gene3D" id="3.40.50.300">
    <property type="entry name" value="P-loop containing nucleotide triphosphate hydrolases"/>
    <property type="match status" value="1"/>
</dbReference>
<keyword evidence="18 25" id="KW-0408">Iron</keyword>
<dbReference type="CDD" id="cd03801">
    <property type="entry name" value="GT4_PimA-like"/>
    <property type="match status" value="1"/>
</dbReference>
<keyword evidence="8" id="KW-0349">Heme</keyword>
<evidence type="ECO:0000256" key="17">
    <source>
        <dbReference type="ARBA" id="ARBA00023002"/>
    </source>
</evidence>
<dbReference type="CDD" id="cd00693">
    <property type="entry name" value="secretory_peroxidase"/>
    <property type="match status" value="1"/>
</dbReference>
<comment type="subcellular location">
    <subcellularLocation>
        <location evidence="3">Plastid</location>
        <location evidence="3">Chloroplast inner membrane</location>
        <topology evidence="3">Multi-pass membrane protein</topology>
    </subcellularLocation>
</comment>
<feature type="active site" description="Proton acceptor" evidence="23">
    <location>
        <position position="626"/>
    </location>
</feature>
<evidence type="ECO:0000256" key="28">
    <source>
        <dbReference type="SAM" id="Phobius"/>
    </source>
</evidence>
<dbReference type="HAMAP" id="MF_00900">
    <property type="entry name" value="GTPase_HflX"/>
    <property type="match status" value="1"/>
</dbReference>
<proteinExistence type="inferred from homology"/>
<feature type="binding site" evidence="25">
    <location>
        <position position="634"/>
    </location>
    <ligand>
        <name>Ca(2+)</name>
        <dbReference type="ChEBI" id="CHEBI:29108"/>
        <label>1</label>
    </ligand>
</feature>
<dbReference type="GO" id="GO:0009706">
    <property type="term" value="C:chloroplast inner membrane"/>
    <property type="evidence" value="ECO:0007669"/>
    <property type="project" value="UniProtKB-SubCell"/>
</dbReference>
<feature type="transmembrane region" description="Helical" evidence="28">
    <location>
        <begin position="1614"/>
        <end position="1632"/>
    </location>
</feature>
<feature type="site" description="Transition state stabilizer" evidence="26">
    <location>
        <position position="622"/>
    </location>
</feature>
<feature type="binding site" evidence="25">
    <location>
        <position position="627"/>
    </location>
    <ligand>
        <name>Ca(2+)</name>
        <dbReference type="ChEBI" id="CHEBI:29108"/>
        <label>1</label>
    </ligand>
</feature>
<keyword evidence="15" id="KW-0460">Magnesium</keyword>
<dbReference type="Gene3D" id="6.10.250.2860">
    <property type="match status" value="1"/>
</dbReference>
<dbReference type="InterPro" id="IPR030394">
    <property type="entry name" value="G_HFLX_dom"/>
</dbReference>
<evidence type="ECO:0000256" key="25">
    <source>
        <dbReference type="PIRSR" id="PIRSR600823-3"/>
    </source>
</evidence>
<dbReference type="CDD" id="cd01878">
    <property type="entry name" value="HflX"/>
    <property type="match status" value="1"/>
</dbReference>
<dbReference type="GO" id="GO:0046872">
    <property type="term" value="F:metal ion binding"/>
    <property type="evidence" value="ECO:0007669"/>
    <property type="project" value="UniProtKB-KW"/>
</dbReference>
<feature type="binding site" description="axial binding residue" evidence="25">
    <location>
        <position position="753"/>
    </location>
    <ligand>
        <name>heme b</name>
        <dbReference type="ChEBI" id="CHEBI:60344"/>
    </ligand>
    <ligandPart>
        <name>Fe</name>
        <dbReference type="ChEBI" id="CHEBI:18248"/>
    </ligandPart>
</feature>
<comment type="catalytic activity">
    <reaction evidence="1">
        <text>2 a phenolic donor + H2O2 = 2 a phenolic radical donor + 2 H2O</text>
        <dbReference type="Rhea" id="RHEA:56136"/>
        <dbReference type="ChEBI" id="CHEBI:15377"/>
        <dbReference type="ChEBI" id="CHEBI:16240"/>
        <dbReference type="ChEBI" id="CHEBI:139520"/>
        <dbReference type="ChEBI" id="CHEBI:139521"/>
        <dbReference type="EC" id="1.11.1.7"/>
    </reaction>
</comment>
<evidence type="ECO:0000256" key="24">
    <source>
        <dbReference type="PIRSR" id="PIRSR600823-2"/>
    </source>
</evidence>
<dbReference type="InterPro" id="IPR027417">
    <property type="entry name" value="P-loop_NTPase"/>
</dbReference>
<evidence type="ECO:0000256" key="21">
    <source>
        <dbReference type="ARBA" id="ARBA00023157"/>
    </source>
</evidence>
<feature type="disulfide bond" evidence="27">
    <location>
        <begin position="628"/>
        <end position="633"/>
    </location>
</feature>
<comment type="similarity">
    <text evidence="4">Belongs to the peroxidase family. Ascorbate peroxidase subfamily.</text>
</comment>
<evidence type="ECO:0000256" key="19">
    <source>
        <dbReference type="ARBA" id="ARBA00023134"/>
    </source>
</evidence>
<evidence type="ECO:0000256" key="20">
    <source>
        <dbReference type="ARBA" id="ARBA00023136"/>
    </source>
</evidence>
<dbReference type="InterPro" id="IPR041693">
    <property type="entry name" value="Glyco_trans_4_5"/>
</dbReference>
<dbReference type="InterPro" id="IPR002016">
    <property type="entry name" value="Haem_peroxidase"/>
</dbReference>
<dbReference type="Pfam" id="PF13167">
    <property type="entry name" value="GTP-bdg_N"/>
    <property type="match status" value="1"/>
</dbReference>
<feature type="binding site" evidence="25">
    <location>
        <position position="805"/>
    </location>
    <ligand>
        <name>Ca(2+)</name>
        <dbReference type="ChEBI" id="CHEBI:29108"/>
        <label>2</label>
    </ligand>
</feature>
<dbReference type="InterPro" id="IPR005225">
    <property type="entry name" value="Small_GTP-bd"/>
</dbReference>
<evidence type="ECO:0000256" key="8">
    <source>
        <dbReference type="ARBA" id="ARBA00022617"/>
    </source>
</evidence>
<dbReference type="InterPro" id="IPR033905">
    <property type="entry name" value="Secretory_peroxidase"/>
</dbReference>
<dbReference type="SUPFAM" id="SSF52540">
    <property type="entry name" value="P-loop containing nucleoside triphosphate hydrolases"/>
    <property type="match status" value="1"/>
</dbReference>
<evidence type="ECO:0000256" key="7">
    <source>
        <dbReference type="ARBA" id="ARBA00022559"/>
    </source>
</evidence>
<dbReference type="Gene3D" id="3.40.50.2000">
    <property type="entry name" value="Glycogen Phosphorylase B"/>
    <property type="match status" value="1"/>
</dbReference>
<feature type="binding site" evidence="25">
    <location>
        <position position="754"/>
    </location>
    <ligand>
        <name>Ca(2+)</name>
        <dbReference type="ChEBI" id="CHEBI:29108"/>
        <label>2</label>
    </ligand>
</feature>
<evidence type="ECO:0000256" key="26">
    <source>
        <dbReference type="PIRSR" id="PIRSR600823-4"/>
    </source>
</evidence>
<dbReference type="GO" id="GO:0020037">
    <property type="term" value="F:heme binding"/>
    <property type="evidence" value="ECO:0007669"/>
    <property type="project" value="InterPro"/>
</dbReference>
<dbReference type="NCBIfam" id="TIGR00994">
    <property type="entry name" value="3a0901s05TIC20"/>
    <property type="match status" value="1"/>
</dbReference>
<keyword evidence="20 28" id="KW-0472">Membrane</keyword>
<evidence type="ECO:0000259" key="30">
    <source>
        <dbReference type="PROSITE" id="PS51705"/>
    </source>
</evidence>
<protein>
    <recommendedName>
        <fullName evidence="6">peroxidase</fullName>
        <ecNumber evidence="6">1.11.1.7</ecNumber>
    </recommendedName>
</protein>
<evidence type="ECO:0000256" key="5">
    <source>
        <dbReference type="ARBA" id="ARBA00009596"/>
    </source>
</evidence>
<dbReference type="EC" id="1.11.1.7" evidence="6"/>
<feature type="binding site" evidence="25">
    <location>
        <position position="636"/>
    </location>
    <ligand>
        <name>Ca(2+)</name>
        <dbReference type="ChEBI" id="CHEBI:29108"/>
        <label>1</label>
    </ligand>
</feature>
<keyword evidence="11 25" id="KW-0479">Metal-binding</keyword>
<dbReference type="InterPro" id="IPR016496">
    <property type="entry name" value="GTPase_HflX"/>
</dbReference>
<feature type="domain" description="Hflx-type G" evidence="30">
    <location>
        <begin position="303"/>
        <end position="469"/>
    </location>
</feature>
<dbReference type="Gene3D" id="1.10.520.10">
    <property type="match status" value="1"/>
</dbReference>
<comment type="function">
    <text evidence="2">Removal of H(2)O(2), oxidation of toxic reductants, biosynthesis and degradation of lignin, suberization, auxin catabolism, response to environmental stresses such as wounding, pathogen attack and oxidative stress. These functions might be dependent on each isozyme/isoform in each plant tissue.</text>
</comment>
<comment type="similarity">
    <text evidence="5">Belongs to the Tic20 family.</text>
</comment>
<dbReference type="EMBL" id="RDQH01000341">
    <property type="protein sequence ID" value="RXH73251.1"/>
    <property type="molecule type" value="Genomic_DNA"/>
</dbReference>
<feature type="disulfide bond" evidence="27">
    <location>
        <begin position="681"/>
        <end position="883"/>
    </location>
</feature>
<keyword evidence="32" id="KW-1185">Reference proteome</keyword>
<evidence type="ECO:0000259" key="29">
    <source>
        <dbReference type="PROSITE" id="PS50873"/>
    </source>
</evidence>
<dbReference type="Pfam" id="PF16994">
    <property type="entry name" value="Glyco_trans_4_5"/>
    <property type="match status" value="1"/>
</dbReference>
<keyword evidence="12" id="KW-0547">Nucleotide-binding</keyword>
<name>A0A498HVQ5_MALDO</name>
<dbReference type="InterPro" id="IPR019794">
    <property type="entry name" value="Peroxidases_AS"/>
</dbReference>
<dbReference type="Proteomes" id="UP000290289">
    <property type="component" value="Chromosome 15"/>
</dbReference>
<dbReference type="FunFam" id="1.10.420.10:FF:000001">
    <property type="entry name" value="Peroxidase"/>
    <property type="match status" value="1"/>
</dbReference>
<dbReference type="FunFam" id="3.40.50.300:FF:000173">
    <property type="entry name" value="GTPase HflX"/>
    <property type="match status" value="1"/>
</dbReference>
<feature type="transmembrane region" description="Helical" evidence="28">
    <location>
        <begin position="1546"/>
        <end position="1569"/>
    </location>
</feature>
<gene>
    <name evidence="31" type="ORF">DVH24_012935</name>
</gene>
<dbReference type="InterPro" id="IPR045498">
    <property type="entry name" value="HflX_C"/>
</dbReference>
<keyword evidence="13" id="KW-0934">Plastid</keyword>
<evidence type="ECO:0000256" key="18">
    <source>
        <dbReference type="ARBA" id="ARBA00023004"/>
    </source>
</evidence>
<dbReference type="GO" id="GO:0016757">
    <property type="term" value="F:glycosyltransferase activity"/>
    <property type="evidence" value="ECO:0007669"/>
    <property type="project" value="UniProtKB-KW"/>
</dbReference>
<organism evidence="31 32">
    <name type="scientific">Malus domestica</name>
    <name type="common">Apple</name>
    <name type="synonym">Pyrus malus</name>
    <dbReference type="NCBI Taxonomy" id="3750"/>
    <lineage>
        <taxon>Eukaryota</taxon>
        <taxon>Viridiplantae</taxon>
        <taxon>Streptophyta</taxon>
        <taxon>Embryophyta</taxon>
        <taxon>Tracheophyta</taxon>
        <taxon>Spermatophyta</taxon>
        <taxon>Magnoliopsida</taxon>
        <taxon>eudicotyledons</taxon>
        <taxon>Gunneridae</taxon>
        <taxon>Pentapetalae</taxon>
        <taxon>rosids</taxon>
        <taxon>fabids</taxon>
        <taxon>Rosales</taxon>
        <taxon>Rosaceae</taxon>
        <taxon>Amygdaloideae</taxon>
        <taxon>Maleae</taxon>
        <taxon>Malus</taxon>
    </lineage>
</organism>
<evidence type="ECO:0000256" key="1">
    <source>
        <dbReference type="ARBA" id="ARBA00000189"/>
    </source>
</evidence>
<evidence type="ECO:0000256" key="9">
    <source>
        <dbReference type="ARBA" id="ARBA00022676"/>
    </source>
</evidence>